<evidence type="ECO:0000256" key="1">
    <source>
        <dbReference type="SAM" id="MobiDB-lite"/>
    </source>
</evidence>
<dbReference type="InterPro" id="IPR043502">
    <property type="entry name" value="DNA/RNA_pol_sf"/>
</dbReference>
<dbReference type="InterPro" id="IPR032567">
    <property type="entry name" value="RTL1-rel"/>
</dbReference>
<dbReference type="EMBL" id="SMMG02000006">
    <property type="protein sequence ID" value="KAA3470441.1"/>
    <property type="molecule type" value="Genomic_DNA"/>
</dbReference>
<name>A0A5B6VMT9_9ROSI</name>
<feature type="region of interest" description="Disordered" evidence="1">
    <location>
        <begin position="125"/>
        <end position="171"/>
    </location>
</feature>
<proteinExistence type="predicted"/>
<dbReference type="SUPFAM" id="SSF50630">
    <property type="entry name" value="Acid proteases"/>
    <property type="match status" value="1"/>
</dbReference>
<dbReference type="AlphaFoldDB" id="A0A5B6VMT9"/>
<dbReference type="PANTHER" id="PTHR15503:SF45">
    <property type="entry name" value="RNA-DIRECTED DNA POLYMERASE HOMOLOG"/>
    <property type="match status" value="1"/>
</dbReference>
<gene>
    <name evidence="2" type="ORF">EPI10_016151</name>
</gene>
<evidence type="ECO:0000313" key="3">
    <source>
        <dbReference type="Proteomes" id="UP000325315"/>
    </source>
</evidence>
<evidence type="ECO:0008006" key="4">
    <source>
        <dbReference type="Google" id="ProtNLM"/>
    </source>
</evidence>
<reference evidence="3" key="1">
    <citation type="journal article" date="2019" name="Plant Biotechnol. J.">
        <title>Genome sequencing of the Australian wild diploid species Gossypium australe highlights disease resistance and delayed gland morphogenesis.</title>
        <authorList>
            <person name="Cai Y."/>
            <person name="Cai X."/>
            <person name="Wang Q."/>
            <person name="Wang P."/>
            <person name="Zhang Y."/>
            <person name="Cai C."/>
            <person name="Xu Y."/>
            <person name="Wang K."/>
            <person name="Zhou Z."/>
            <person name="Wang C."/>
            <person name="Geng S."/>
            <person name="Li B."/>
            <person name="Dong Q."/>
            <person name="Hou Y."/>
            <person name="Wang H."/>
            <person name="Ai P."/>
            <person name="Liu Z."/>
            <person name="Yi F."/>
            <person name="Sun M."/>
            <person name="An G."/>
            <person name="Cheng J."/>
            <person name="Zhang Y."/>
            <person name="Shi Q."/>
            <person name="Xie Y."/>
            <person name="Shi X."/>
            <person name="Chang Y."/>
            <person name="Huang F."/>
            <person name="Chen Y."/>
            <person name="Hong S."/>
            <person name="Mi L."/>
            <person name="Sun Q."/>
            <person name="Zhang L."/>
            <person name="Zhou B."/>
            <person name="Peng R."/>
            <person name="Zhang X."/>
            <person name="Liu F."/>
        </authorList>
    </citation>
    <scope>NUCLEOTIDE SEQUENCE [LARGE SCALE GENOMIC DNA]</scope>
    <source>
        <strain evidence="3">cv. PA1801</strain>
    </source>
</reference>
<dbReference type="Gene3D" id="3.10.10.10">
    <property type="entry name" value="HIV Type 1 Reverse Transcriptase, subunit A, domain 1"/>
    <property type="match status" value="1"/>
</dbReference>
<dbReference type="PANTHER" id="PTHR15503">
    <property type="entry name" value="LDOC1 RELATED"/>
    <property type="match status" value="1"/>
</dbReference>
<organism evidence="2 3">
    <name type="scientific">Gossypium australe</name>
    <dbReference type="NCBI Taxonomy" id="47621"/>
    <lineage>
        <taxon>Eukaryota</taxon>
        <taxon>Viridiplantae</taxon>
        <taxon>Streptophyta</taxon>
        <taxon>Embryophyta</taxon>
        <taxon>Tracheophyta</taxon>
        <taxon>Spermatophyta</taxon>
        <taxon>Magnoliopsida</taxon>
        <taxon>eudicotyledons</taxon>
        <taxon>Gunneridae</taxon>
        <taxon>Pentapetalae</taxon>
        <taxon>rosids</taxon>
        <taxon>malvids</taxon>
        <taxon>Malvales</taxon>
        <taxon>Malvaceae</taxon>
        <taxon>Malvoideae</taxon>
        <taxon>Gossypium</taxon>
    </lineage>
</organism>
<comment type="caution">
    <text evidence="2">The sequence shown here is derived from an EMBL/GenBank/DDBJ whole genome shotgun (WGS) entry which is preliminary data.</text>
</comment>
<feature type="region of interest" description="Disordered" evidence="1">
    <location>
        <begin position="37"/>
        <end position="79"/>
    </location>
</feature>
<dbReference type="CDD" id="cd00303">
    <property type="entry name" value="retropepsin_like"/>
    <property type="match status" value="1"/>
</dbReference>
<accession>A0A5B6VMT9</accession>
<keyword evidence="3" id="KW-1185">Reference proteome</keyword>
<protein>
    <recommendedName>
        <fullName evidence="4">Gag protease polyprotein-like protein</fullName>
    </recommendedName>
</protein>
<sequence>MVATNYERCVRFEDGLRDELRWERDFATLVEKAQIAEENRDKDRGRNKRGFGPSASSGGFQKKPRVEGPARVSMPTTGNQFHPCAQCGRSHVGECWGSNKECYKCGSKDHLVKNYAQDMSRTQTVGQEYVQPRRGGQQVSRGHGLNRGGNGFGRGREASGRGSRSSDARQPGLVYAARRREEGDAPDVITGTFLIFGLPFTALIDVESTHSYIASMVSGTLNVNPEIASRKMTVLSHLGQSVVVDKLFREVPLEVQGSVFPADLMELPFGEFDLILGMDWLVRYHANLDCAAKRMSLKTPESNEVLVIGERRDYLSNVVSALKAEKMVKKGCLAFLVVVSALDAKEVAVGEVRTVKEFVDVFPKELPRLPPDREVEFGINLLPGTVPVSIAPYRMALKELVELKAQIQELLYRGFI</sequence>
<dbReference type="OrthoDB" id="851428at2759"/>
<dbReference type="InterPro" id="IPR021109">
    <property type="entry name" value="Peptidase_aspartic_dom_sf"/>
</dbReference>
<feature type="compositionally biased region" description="Basic and acidic residues" evidence="1">
    <location>
        <begin position="154"/>
        <end position="167"/>
    </location>
</feature>
<dbReference type="SUPFAM" id="SSF56672">
    <property type="entry name" value="DNA/RNA polymerases"/>
    <property type="match status" value="1"/>
</dbReference>
<evidence type="ECO:0000313" key="2">
    <source>
        <dbReference type="EMBL" id="KAA3470441.1"/>
    </source>
</evidence>
<dbReference type="Proteomes" id="UP000325315">
    <property type="component" value="Unassembled WGS sequence"/>
</dbReference>
<dbReference type="Pfam" id="PF08284">
    <property type="entry name" value="RVP_2"/>
    <property type="match status" value="1"/>
</dbReference>
<dbReference type="Gene3D" id="2.40.70.10">
    <property type="entry name" value="Acid Proteases"/>
    <property type="match status" value="1"/>
</dbReference>